<dbReference type="RefSeq" id="WP_181607983.1">
    <property type="nucleotide sequence ID" value="NZ_BAABAM010000001.1"/>
</dbReference>
<proteinExistence type="predicted"/>
<name>A0A7W0HMW7_9ACTN</name>
<dbReference type="AlphaFoldDB" id="A0A7W0HMW7"/>
<comment type="caution">
    <text evidence="1">The sequence shown here is derived from an EMBL/GenBank/DDBJ whole genome shotgun (WGS) entry which is preliminary data.</text>
</comment>
<accession>A0A7W0HMW7</accession>
<dbReference type="EMBL" id="JACDUR010000001">
    <property type="protein sequence ID" value="MBA2889162.1"/>
    <property type="molecule type" value="Genomic_DNA"/>
</dbReference>
<organism evidence="1 2">
    <name type="scientific">Nonomuraea soli</name>
    <dbReference type="NCBI Taxonomy" id="1032476"/>
    <lineage>
        <taxon>Bacteria</taxon>
        <taxon>Bacillati</taxon>
        <taxon>Actinomycetota</taxon>
        <taxon>Actinomycetes</taxon>
        <taxon>Streptosporangiales</taxon>
        <taxon>Streptosporangiaceae</taxon>
        <taxon>Nonomuraea</taxon>
    </lineage>
</organism>
<evidence type="ECO:0000313" key="2">
    <source>
        <dbReference type="Proteomes" id="UP000530928"/>
    </source>
</evidence>
<sequence length="63" mass="6619">MNALLRFLRSDPAGAPADGRALGLGLSAALRKHYSAEEADRYLEVWSAAAEGRGQATPRPPAA</sequence>
<protein>
    <submittedName>
        <fullName evidence="1">Uncharacterized protein</fullName>
    </submittedName>
</protein>
<gene>
    <name evidence="1" type="ORF">HNR30_000497</name>
</gene>
<evidence type="ECO:0000313" key="1">
    <source>
        <dbReference type="EMBL" id="MBA2889162.1"/>
    </source>
</evidence>
<reference evidence="1 2" key="1">
    <citation type="submission" date="2020-07" db="EMBL/GenBank/DDBJ databases">
        <title>Genomic Encyclopedia of Type Strains, Phase IV (KMG-IV): sequencing the most valuable type-strain genomes for metagenomic binning, comparative biology and taxonomic classification.</title>
        <authorList>
            <person name="Goeker M."/>
        </authorList>
    </citation>
    <scope>NUCLEOTIDE SEQUENCE [LARGE SCALE GENOMIC DNA]</scope>
    <source>
        <strain evidence="1 2">DSM 45533</strain>
    </source>
</reference>
<keyword evidence="2" id="KW-1185">Reference proteome</keyword>
<dbReference type="Proteomes" id="UP000530928">
    <property type="component" value="Unassembled WGS sequence"/>
</dbReference>